<organism evidence="8 9">
    <name type="scientific">Haemophilus parainfluenzae</name>
    <dbReference type="NCBI Taxonomy" id="729"/>
    <lineage>
        <taxon>Bacteria</taxon>
        <taxon>Pseudomonadati</taxon>
        <taxon>Pseudomonadota</taxon>
        <taxon>Gammaproteobacteria</taxon>
        <taxon>Pasteurellales</taxon>
        <taxon>Pasteurellaceae</taxon>
        <taxon>Haemophilus</taxon>
    </lineage>
</organism>
<evidence type="ECO:0000313" key="9">
    <source>
        <dbReference type="Proteomes" id="UP000253910"/>
    </source>
</evidence>
<proteinExistence type="predicted"/>
<dbReference type="GO" id="GO:0071555">
    <property type="term" value="P:cell wall organization"/>
    <property type="evidence" value="ECO:0007669"/>
    <property type="project" value="UniProtKB-KW"/>
</dbReference>
<sequence>MKFRQNLAVKMLSVMAAVSVLASCGSAPSKVSSKNNSSLPRTATGDDPQKFGAKYSGRSYQQAILSPVASVDNRSAVVNQGDFLTQLSNVRGYSNSITNRFAANYGKITSWVLAGANVNELAQYGINPQIMKGFDGYQNVLMTGYYSPVIHARRTAQGKYQYPIYAMPSYKRYSRAEIYNGALAGKGLELAYSDSMMDNFLLGVQGSGYVDYGDGNLNYLAYAGQNGYKYQAVGRLLVEDGEIPKEKMSIQAIREWGKANPSRVQELLERNPSYVFFKNDPTGKVKGSAGVPLVPMASVASDRNVIPSGTVLLVEVPDIDNNGNWTGSHKLHLMVALDVGGAVNGHHFDLYRGIGDQAGHIAGLSKHYGRVWVLQ</sequence>
<evidence type="ECO:0000256" key="2">
    <source>
        <dbReference type="ARBA" id="ARBA00023239"/>
    </source>
</evidence>
<keyword evidence="6" id="KW-0732">Signal</keyword>
<protein>
    <recommendedName>
        <fullName evidence="4">Membrane-bound lytic murein transglycosylase A</fullName>
        <ecNumber evidence="4">4.2.2.n1</ecNumber>
    </recommendedName>
    <alternativeName>
        <fullName evidence="4">Murein hydrolase A</fullName>
    </alternativeName>
</protein>
<dbReference type="PANTHER" id="PTHR30124">
    <property type="entry name" value="MEMBRANE-BOUND LYTIC MUREIN TRANSGLYCOSYLASE A"/>
    <property type="match status" value="1"/>
</dbReference>
<dbReference type="InterPro" id="IPR005300">
    <property type="entry name" value="MltA_B"/>
</dbReference>
<evidence type="ECO:0000256" key="4">
    <source>
        <dbReference type="PIRNR" id="PIRNR019422"/>
    </source>
</evidence>
<dbReference type="Gene3D" id="2.40.40.10">
    <property type="entry name" value="RlpA-like domain"/>
    <property type="match status" value="1"/>
</dbReference>
<comment type="function">
    <text evidence="4">Murein-degrading enzyme. May play a role in recycling of muropeptides during cell elongation and/or cell division.</text>
</comment>
<dbReference type="PROSITE" id="PS51257">
    <property type="entry name" value="PROKAR_LIPOPROTEIN"/>
    <property type="match status" value="1"/>
</dbReference>
<dbReference type="CDD" id="cd14668">
    <property type="entry name" value="mlta_B"/>
    <property type="match status" value="1"/>
</dbReference>
<dbReference type="EMBL" id="QEPW01000009">
    <property type="protein sequence ID" value="RDE90928.1"/>
    <property type="molecule type" value="Genomic_DNA"/>
</dbReference>
<keyword evidence="3 4" id="KW-0961">Cell wall biogenesis/degradation</keyword>
<comment type="caution">
    <text evidence="8">The sequence shown here is derived from an EMBL/GenBank/DDBJ whole genome shotgun (WGS) entry which is preliminary data.</text>
</comment>
<dbReference type="GO" id="GO:0008933">
    <property type="term" value="F:peptidoglycan lytic transglycosylase activity"/>
    <property type="evidence" value="ECO:0007669"/>
    <property type="project" value="TreeGrafter"/>
</dbReference>
<dbReference type="InterPro" id="IPR036908">
    <property type="entry name" value="RlpA-like_sf"/>
</dbReference>
<dbReference type="GO" id="GO:0019867">
    <property type="term" value="C:outer membrane"/>
    <property type="evidence" value="ECO:0007669"/>
    <property type="project" value="InterPro"/>
</dbReference>
<dbReference type="Pfam" id="PF06725">
    <property type="entry name" value="3D"/>
    <property type="match status" value="1"/>
</dbReference>
<dbReference type="AlphaFoldDB" id="A0A369YZX3"/>
<dbReference type="CDD" id="cd14485">
    <property type="entry name" value="mltA_like_LT_A"/>
    <property type="match status" value="1"/>
</dbReference>
<comment type="catalytic activity">
    <reaction evidence="1 4">
        <text>Exolytic cleavage of the (1-&gt;4)-beta-glycosidic linkage between N-acetylmuramic acid (MurNAc) and N-acetylglucosamine (GlcNAc) residues in peptidoglycan, from either the reducing or the non-reducing ends of the peptidoglycan chains, with concomitant formation of a 1,6-anhydrobond in the MurNAc residue.</text>
        <dbReference type="EC" id="4.2.2.n1"/>
    </reaction>
</comment>
<dbReference type="PANTHER" id="PTHR30124:SF0">
    <property type="entry name" value="MEMBRANE-BOUND LYTIC MUREIN TRANSGLYCOSYLASE A"/>
    <property type="match status" value="1"/>
</dbReference>
<dbReference type="GO" id="GO:0004553">
    <property type="term" value="F:hydrolase activity, hydrolyzing O-glycosyl compounds"/>
    <property type="evidence" value="ECO:0007669"/>
    <property type="project" value="InterPro"/>
</dbReference>
<evidence type="ECO:0000256" key="6">
    <source>
        <dbReference type="SAM" id="SignalP"/>
    </source>
</evidence>
<feature type="compositionally biased region" description="Polar residues" evidence="5">
    <location>
        <begin position="29"/>
        <end position="41"/>
    </location>
</feature>
<feature type="region of interest" description="Disordered" evidence="5">
    <location>
        <begin position="26"/>
        <end position="50"/>
    </location>
</feature>
<dbReference type="EC" id="4.2.2.n1" evidence="4"/>
<name>A0A369YZX3_HAEPA</name>
<dbReference type="PIRSF" id="PIRSF019422">
    <property type="entry name" value="MltA"/>
    <property type="match status" value="1"/>
</dbReference>
<dbReference type="InterPro" id="IPR010611">
    <property type="entry name" value="3D_dom"/>
</dbReference>
<dbReference type="NCBIfam" id="NF008366">
    <property type="entry name" value="PRK11162.1"/>
    <property type="match status" value="1"/>
</dbReference>
<dbReference type="Proteomes" id="UP000253910">
    <property type="component" value="Unassembled WGS sequence"/>
</dbReference>
<feature type="chain" id="PRO_5017042651" description="Membrane-bound lytic murein transglycosylase A" evidence="6">
    <location>
        <begin position="23"/>
        <end position="375"/>
    </location>
</feature>
<dbReference type="RefSeq" id="WP_111315496.1">
    <property type="nucleotide sequence ID" value="NZ_QEPW01000009.1"/>
</dbReference>
<accession>A0A369YZX3</accession>
<evidence type="ECO:0000313" key="8">
    <source>
        <dbReference type="EMBL" id="RDE90928.1"/>
    </source>
</evidence>
<dbReference type="Pfam" id="PF03562">
    <property type="entry name" value="MltA"/>
    <property type="match status" value="2"/>
</dbReference>
<dbReference type="GO" id="GO:0009254">
    <property type="term" value="P:peptidoglycan turnover"/>
    <property type="evidence" value="ECO:0007669"/>
    <property type="project" value="UniProtKB-UniRule"/>
</dbReference>
<feature type="domain" description="Lytic transglycosylase MltA" evidence="7">
    <location>
        <begin position="149"/>
        <end position="278"/>
    </location>
</feature>
<evidence type="ECO:0000256" key="1">
    <source>
        <dbReference type="ARBA" id="ARBA00001420"/>
    </source>
</evidence>
<feature type="signal peptide" evidence="6">
    <location>
        <begin position="1"/>
        <end position="22"/>
    </location>
</feature>
<dbReference type="InterPro" id="IPR026044">
    <property type="entry name" value="MltA"/>
</dbReference>
<gene>
    <name evidence="8" type="ORF">DPV87_06025</name>
</gene>
<dbReference type="SUPFAM" id="SSF50685">
    <property type="entry name" value="Barwin-like endoglucanases"/>
    <property type="match status" value="1"/>
</dbReference>
<dbReference type="Gene3D" id="2.40.240.50">
    <property type="entry name" value="Barwin-like endoglucanases"/>
    <property type="match status" value="1"/>
</dbReference>
<dbReference type="SMART" id="SM00925">
    <property type="entry name" value="MltA"/>
    <property type="match status" value="1"/>
</dbReference>
<evidence type="ECO:0000256" key="5">
    <source>
        <dbReference type="SAM" id="MobiDB-lite"/>
    </source>
</evidence>
<evidence type="ECO:0000259" key="7">
    <source>
        <dbReference type="SMART" id="SM00925"/>
    </source>
</evidence>
<evidence type="ECO:0000256" key="3">
    <source>
        <dbReference type="ARBA" id="ARBA00023316"/>
    </source>
</evidence>
<keyword evidence="2 4" id="KW-0456">Lyase</keyword>
<dbReference type="GO" id="GO:0009253">
    <property type="term" value="P:peptidoglycan catabolic process"/>
    <property type="evidence" value="ECO:0007669"/>
    <property type="project" value="TreeGrafter"/>
</dbReference>
<reference evidence="8 9" key="1">
    <citation type="submission" date="2018-05" db="EMBL/GenBank/DDBJ databases">
        <title>Draft Genome Sequences for a Diverse set of 7 Haemophilus Species.</title>
        <authorList>
            <person name="Nichols M."/>
            <person name="Topaz N."/>
            <person name="Wang X."/>
            <person name="Wang X."/>
            <person name="Boxrud D."/>
        </authorList>
    </citation>
    <scope>NUCLEOTIDE SEQUENCE [LARGE SCALE GENOMIC DNA]</scope>
    <source>
        <strain evidence="8 9">C2008001710</strain>
    </source>
</reference>